<keyword evidence="2" id="KW-1185">Reference proteome</keyword>
<dbReference type="AlphaFoldDB" id="A0A937K5C2"/>
<dbReference type="RefSeq" id="WP_202767530.1">
    <property type="nucleotide sequence ID" value="NZ_JAESWA010000022.1"/>
</dbReference>
<gene>
    <name evidence="1" type="ORF">JK634_10115</name>
</gene>
<name>A0A937K5C2_9CLOT</name>
<sequence>MLKKYKKIIASILVLVCIYVTDFTLVHFNKRPIFVIKRGTIKDGGSTQYYGLGYKVIKWNIAESEKVDGKEVMGALVGYDISIFPFYQQFKDGPIRKLKFVPIESLNE</sequence>
<protein>
    <submittedName>
        <fullName evidence="1">Uncharacterized protein</fullName>
    </submittedName>
</protein>
<dbReference type="Proteomes" id="UP000623681">
    <property type="component" value="Unassembled WGS sequence"/>
</dbReference>
<reference evidence="1" key="1">
    <citation type="submission" date="2021-01" db="EMBL/GenBank/DDBJ databases">
        <title>Genome public.</title>
        <authorList>
            <person name="Liu C."/>
            <person name="Sun Q."/>
        </authorList>
    </citation>
    <scope>NUCLEOTIDE SEQUENCE</scope>
    <source>
        <strain evidence="1">YIM B02565</strain>
    </source>
</reference>
<comment type="caution">
    <text evidence="1">The sequence shown here is derived from an EMBL/GenBank/DDBJ whole genome shotgun (WGS) entry which is preliminary data.</text>
</comment>
<accession>A0A937K5C2</accession>
<organism evidence="1 2">
    <name type="scientific">Clostridium paridis</name>
    <dbReference type="NCBI Taxonomy" id="2803863"/>
    <lineage>
        <taxon>Bacteria</taxon>
        <taxon>Bacillati</taxon>
        <taxon>Bacillota</taxon>
        <taxon>Clostridia</taxon>
        <taxon>Eubacteriales</taxon>
        <taxon>Clostridiaceae</taxon>
        <taxon>Clostridium</taxon>
    </lineage>
</organism>
<dbReference type="EMBL" id="JAESWA010000022">
    <property type="protein sequence ID" value="MBL4932160.1"/>
    <property type="molecule type" value="Genomic_DNA"/>
</dbReference>
<evidence type="ECO:0000313" key="1">
    <source>
        <dbReference type="EMBL" id="MBL4932160.1"/>
    </source>
</evidence>
<evidence type="ECO:0000313" key="2">
    <source>
        <dbReference type="Proteomes" id="UP000623681"/>
    </source>
</evidence>
<proteinExistence type="predicted"/>